<evidence type="ECO:0000256" key="4">
    <source>
        <dbReference type="ARBA" id="ARBA00022912"/>
    </source>
</evidence>
<feature type="compositionally biased region" description="Polar residues" evidence="5">
    <location>
        <begin position="401"/>
        <end position="426"/>
    </location>
</feature>
<dbReference type="InterPro" id="IPR020422">
    <property type="entry name" value="TYR_PHOSPHATASE_DUAL_dom"/>
</dbReference>
<dbReference type="GO" id="GO:0004725">
    <property type="term" value="F:protein tyrosine phosphatase activity"/>
    <property type="evidence" value="ECO:0007669"/>
    <property type="project" value="UniProtKB-EC"/>
</dbReference>
<accession>A0A8S0ZB72</accession>
<dbReference type="InterPro" id="IPR044506">
    <property type="entry name" value="CDC14_C"/>
</dbReference>
<dbReference type="EMBL" id="CADEBD010000286">
    <property type="protein sequence ID" value="CAB3229724.1"/>
    <property type="molecule type" value="Genomic_DNA"/>
</dbReference>
<comment type="similarity">
    <text evidence="1">Belongs to the protein-tyrosine phosphatase family. Non-receptor class CDC14 subfamily.</text>
</comment>
<feature type="domain" description="Tyrosine specific protein phosphatases" evidence="7">
    <location>
        <begin position="213"/>
        <end position="262"/>
    </location>
</feature>
<dbReference type="Pfam" id="PF22785">
    <property type="entry name" value="Tc-R-P"/>
    <property type="match status" value="1"/>
</dbReference>
<feature type="compositionally biased region" description="Basic and acidic residues" evidence="5">
    <location>
        <begin position="373"/>
        <end position="385"/>
    </location>
</feature>
<organism evidence="8 9">
    <name type="scientific">Arctia plantaginis</name>
    <name type="common">Wood tiger moth</name>
    <name type="synonym">Phalaena plantaginis</name>
    <dbReference type="NCBI Taxonomy" id="874455"/>
    <lineage>
        <taxon>Eukaryota</taxon>
        <taxon>Metazoa</taxon>
        <taxon>Ecdysozoa</taxon>
        <taxon>Arthropoda</taxon>
        <taxon>Hexapoda</taxon>
        <taxon>Insecta</taxon>
        <taxon>Pterygota</taxon>
        <taxon>Neoptera</taxon>
        <taxon>Endopterygota</taxon>
        <taxon>Lepidoptera</taxon>
        <taxon>Glossata</taxon>
        <taxon>Ditrysia</taxon>
        <taxon>Noctuoidea</taxon>
        <taxon>Erebidae</taxon>
        <taxon>Arctiinae</taxon>
        <taxon>Arctia</taxon>
    </lineage>
</organism>
<evidence type="ECO:0000256" key="5">
    <source>
        <dbReference type="SAM" id="MobiDB-lite"/>
    </source>
</evidence>
<feature type="compositionally biased region" description="Polar residues" evidence="5">
    <location>
        <begin position="517"/>
        <end position="531"/>
    </location>
</feature>
<dbReference type="Gene3D" id="3.90.190.10">
    <property type="entry name" value="Protein tyrosine phosphatase superfamily"/>
    <property type="match status" value="2"/>
</dbReference>
<evidence type="ECO:0000313" key="9">
    <source>
        <dbReference type="Proteomes" id="UP000494256"/>
    </source>
</evidence>
<keyword evidence="4" id="KW-0904">Protein phosphatase</keyword>
<dbReference type="InterPro" id="IPR029260">
    <property type="entry name" value="DSPn"/>
</dbReference>
<dbReference type="InterPro" id="IPR016130">
    <property type="entry name" value="Tyr_Pase_AS"/>
</dbReference>
<dbReference type="OrthoDB" id="6693298at2759"/>
<dbReference type="PROSITE" id="PS00383">
    <property type="entry name" value="TYR_PHOSPHATASE_1"/>
    <property type="match status" value="1"/>
</dbReference>
<dbReference type="Pfam" id="PF14671">
    <property type="entry name" value="DSPn"/>
    <property type="match status" value="1"/>
</dbReference>
<dbReference type="PROSITE" id="PS50054">
    <property type="entry name" value="TYR_PHOSPHATASE_DUAL"/>
    <property type="match status" value="1"/>
</dbReference>
<evidence type="ECO:0000259" key="6">
    <source>
        <dbReference type="PROSITE" id="PS50054"/>
    </source>
</evidence>
<dbReference type="PANTHER" id="PTHR23339">
    <property type="entry name" value="TYROSINE SPECIFIC PROTEIN PHOSPHATASE AND DUAL SPECIFICITY PROTEIN PHOSPHATASE"/>
    <property type="match status" value="1"/>
</dbReference>
<dbReference type="InterPro" id="IPR000387">
    <property type="entry name" value="Tyr_Pase_dom"/>
</dbReference>
<dbReference type="Proteomes" id="UP000494256">
    <property type="component" value="Unassembled WGS sequence"/>
</dbReference>
<keyword evidence="3" id="KW-0378">Hydrolase</keyword>
<dbReference type="PROSITE" id="PS50056">
    <property type="entry name" value="TYR_PHOSPHATASE_2"/>
    <property type="match status" value="1"/>
</dbReference>
<dbReference type="SMART" id="SM00195">
    <property type="entry name" value="DSPc"/>
    <property type="match status" value="1"/>
</dbReference>
<protein>
    <recommendedName>
        <fullName evidence="2">protein-tyrosine-phosphatase</fullName>
        <ecNumber evidence="2">3.1.3.48</ecNumber>
    </recommendedName>
</protein>
<dbReference type="FunFam" id="3.90.190.10:FF:000006">
    <property type="entry name" value="Dual specificity protein phosphatase CDC14B"/>
    <property type="match status" value="1"/>
</dbReference>
<feature type="region of interest" description="Disordered" evidence="5">
    <location>
        <begin position="306"/>
        <end position="426"/>
    </location>
</feature>
<comment type="caution">
    <text evidence="8">The sequence shown here is derived from an EMBL/GenBank/DDBJ whole genome shotgun (WGS) entry which is preliminary data.</text>
</comment>
<reference evidence="8 9" key="1">
    <citation type="submission" date="2020-04" db="EMBL/GenBank/DDBJ databases">
        <authorList>
            <person name="Wallbank WR R."/>
            <person name="Pardo Diaz C."/>
            <person name="Kozak K."/>
            <person name="Martin S."/>
            <person name="Jiggins C."/>
            <person name="Moest M."/>
            <person name="Warren A I."/>
            <person name="Byers J.R.P. K."/>
            <person name="Montejo-Kovacevich G."/>
            <person name="Yen C E."/>
        </authorList>
    </citation>
    <scope>NUCLEOTIDE SEQUENCE [LARGE SCALE GENOMIC DNA]</scope>
</reference>
<evidence type="ECO:0000256" key="2">
    <source>
        <dbReference type="ARBA" id="ARBA00013064"/>
    </source>
</evidence>
<dbReference type="InterPro" id="IPR029021">
    <property type="entry name" value="Prot-tyrosine_phosphatase-like"/>
</dbReference>
<proteinExistence type="inferred from homology"/>
<dbReference type="InterPro" id="IPR050561">
    <property type="entry name" value="PTP"/>
</dbReference>
<sequence length="572" mass="64911">MFYILLQYCRLLNEKITQHLNHQIIVHYTSIDPKKKANAAFLLGCYGVLYLSLSPRDALKPLQIHGQNYRPFQDATQGDSSFTISLLDCLQAIKKARELGFFNFQDFNYEEYERLDKIQGGDLNWIIPGKFLAFIGPVDYSISLYHPPEMYLDYFLENNVKIVIRLNKRLYDANVFNNVGIVHYDLFFIDGSCPSRTILFKFLQISEEADCAIAVHCKAGLGRTGSLIGCYLIKHYKMTSHEAIGWMRICRPGSVIGHQQGWLEQLEPWLIKQGNIYRRHSCHDPDKLPYHEFGIYSIAEQSKKQRPLVFKKSPSPPPPLQQPNKRPSDTLSPGRPQNSRIKEAINKAAEKERDWRMKWKSFSNNQKIPFRGGSREQFETQDAKSQRSSGAGEPKAGRPAPQSSTQSQYESAKSNSSQVSRNVSPITTFRTSQAPLIKSVNDAKNYLMRSSIYNRERDKILNSSITVTSSGRLVNNMSTSPCSVSVAPMARPTAAPKMSQTYRRRLGRSPSPPPRSTQEQTRATNTPSTTEKVIPKNMSKSSIKGVLSRLKCKCPNRMSFILDGIGSLLFFT</sequence>
<evidence type="ECO:0000313" key="8">
    <source>
        <dbReference type="EMBL" id="CAB3229724.1"/>
    </source>
</evidence>
<name>A0A8S0ZB72_ARCPL</name>
<dbReference type="SUPFAM" id="SSF52799">
    <property type="entry name" value="(Phosphotyrosine protein) phosphatases II"/>
    <property type="match status" value="2"/>
</dbReference>
<feature type="compositionally biased region" description="Polar residues" evidence="5">
    <location>
        <begin position="329"/>
        <end position="339"/>
    </location>
</feature>
<dbReference type="CDD" id="cd14499">
    <property type="entry name" value="CDC14_C"/>
    <property type="match status" value="1"/>
</dbReference>
<evidence type="ECO:0000259" key="7">
    <source>
        <dbReference type="PROSITE" id="PS50056"/>
    </source>
</evidence>
<dbReference type="AlphaFoldDB" id="A0A8S0ZB72"/>
<evidence type="ECO:0000256" key="1">
    <source>
        <dbReference type="ARBA" id="ARBA00007315"/>
    </source>
</evidence>
<feature type="compositionally biased region" description="Basic and acidic residues" evidence="5">
    <location>
        <begin position="340"/>
        <end position="357"/>
    </location>
</feature>
<dbReference type="EC" id="3.1.3.48" evidence="2"/>
<gene>
    <name evidence="8" type="ORF">APLA_LOCUS4290</name>
</gene>
<evidence type="ECO:0000256" key="3">
    <source>
        <dbReference type="ARBA" id="ARBA00022801"/>
    </source>
</evidence>
<feature type="domain" description="Tyrosine-protein phosphatase" evidence="6">
    <location>
        <begin position="121"/>
        <end position="275"/>
    </location>
</feature>
<dbReference type="CDD" id="cd17657">
    <property type="entry name" value="CDC14_N"/>
    <property type="match status" value="1"/>
</dbReference>
<feature type="region of interest" description="Disordered" evidence="5">
    <location>
        <begin position="490"/>
        <end position="537"/>
    </location>
</feature>